<keyword evidence="1" id="KW-0472">Membrane</keyword>
<name>A0A380YKG0_9BACE</name>
<dbReference type="Proteomes" id="UP000254424">
    <property type="component" value="Unassembled WGS sequence"/>
</dbReference>
<dbReference type="EMBL" id="UFSX01000001">
    <property type="protein sequence ID" value="SUV28997.1"/>
    <property type="molecule type" value="Genomic_DNA"/>
</dbReference>
<reference evidence="2 4" key="1">
    <citation type="submission" date="2018-06" db="EMBL/GenBank/DDBJ databases">
        <authorList>
            <consortium name="Pathogen Informatics"/>
            <person name="Doyle S."/>
        </authorList>
    </citation>
    <scope>NUCLEOTIDE SEQUENCE [LARGE SCALE GENOMIC DNA]</scope>
    <source>
        <strain evidence="2 4">NCTC11155</strain>
    </source>
</reference>
<sequence length="173" mass="20169">MYLLLYYLYCLCKSVQRSLVLRLLFFSKADAKVRTLFHIFQIFSEVFFYFFSFFKSSLLRKEEQRKRTVVTARISKRLSNNAALILKAGAKVRTLFNILQINLKFFSFFFLKAVFMKQTAPNNKKKGRVPTPFLSECQTIAAPVLESGCKSSGFGNTHQIYKAFFIRNIKTFS</sequence>
<feature type="transmembrane region" description="Helical" evidence="1">
    <location>
        <begin position="36"/>
        <end position="54"/>
    </location>
</feature>
<accession>A0A380YKG0</accession>
<keyword evidence="1" id="KW-1133">Transmembrane helix</keyword>
<evidence type="ECO:0000313" key="4">
    <source>
        <dbReference type="Proteomes" id="UP000254424"/>
    </source>
</evidence>
<organism evidence="2 4">
    <name type="scientific">Bacteroides eggerthii</name>
    <dbReference type="NCBI Taxonomy" id="28111"/>
    <lineage>
        <taxon>Bacteria</taxon>
        <taxon>Pseudomonadati</taxon>
        <taxon>Bacteroidota</taxon>
        <taxon>Bacteroidia</taxon>
        <taxon>Bacteroidales</taxon>
        <taxon>Bacteroidaceae</taxon>
        <taxon>Bacteroides</taxon>
    </lineage>
</organism>
<protein>
    <recommendedName>
        <fullName evidence="5">Transmembrane protein</fullName>
    </recommendedName>
</protein>
<proteinExistence type="predicted"/>
<keyword evidence="1" id="KW-0812">Transmembrane</keyword>
<evidence type="ECO:0000256" key="1">
    <source>
        <dbReference type="SAM" id="Phobius"/>
    </source>
</evidence>
<gene>
    <name evidence="2" type="ORF">NCTC11155_00959</name>
    <name evidence="3" type="ORF">NCTC11155_01987</name>
</gene>
<evidence type="ECO:0000313" key="2">
    <source>
        <dbReference type="EMBL" id="SUV28997.1"/>
    </source>
</evidence>
<evidence type="ECO:0000313" key="3">
    <source>
        <dbReference type="EMBL" id="SUV29990.1"/>
    </source>
</evidence>
<evidence type="ECO:0008006" key="5">
    <source>
        <dbReference type="Google" id="ProtNLM"/>
    </source>
</evidence>
<dbReference type="EMBL" id="UFSX01000001">
    <property type="protein sequence ID" value="SUV29990.1"/>
    <property type="molecule type" value="Genomic_DNA"/>
</dbReference>
<dbReference type="AlphaFoldDB" id="A0A380YKG0"/>